<dbReference type="EC" id="2.7.13.3" evidence="2"/>
<dbReference type="PROSITE" id="PS50109">
    <property type="entry name" value="HIS_KIN"/>
    <property type="match status" value="1"/>
</dbReference>
<keyword evidence="6 9" id="KW-0418">Kinase</keyword>
<evidence type="ECO:0000313" key="9">
    <source>
        <dbReference type="EMBL" id="QQL45272.1"/>
    </source>
</evidence>
<keyword evidence="5" id="KW-0812">Transmembrane</keyword>
<protein>
    <recommendedName>
        <fullName evidence="2">histidine kinase</fullName>
        <ecNumber evidence="2">2.7.13.3</ecNumber>
    </recommendedName>
</protein>
<evidence type="ECO:0000256" key="1">
    <source>
        <dbReference type="ARBA" id="ARBA00000085"/>
    </source>
</evidence>
<dbReference type="SMART" id="SM00387">
    <property type="entry name" value="HATPase_c"/>
    <property type="match status" value="1"/>
</dbReference>
<dbReference type="InterPro" id="IPR005467">
    <property type="entry name" value="His_kinase_dom"/>
</dbReference>
<comment type="catalytic activity">
    <reaction evidence="1">
        <text>ATP + protein L-histidine = ADP + protein N-phospho-L-histidine.</text>
        <dbReference type="EC" id="2.7.13.3"/>
    </reaction>
</comment>
<dbReference type="Gene3D" id="3.30.565.10">
    <property type="entry name" value="Histidine kinase-like ATPase, C-terminal domain"/>
    <property type="match status" value="1"/>
</dbReference>
<evidence type="ECO:0000256" key="2">
    <source>
        <dbReference type="ARBA" id="ARBA00012438"/>
    </source>
</evidence>
<dbReference type="PANTHER" id="PTHR45436:SF5">
    <property type="entry name" value="SENSOR HISTIDINE KINASE TRCS"/>
    <property type="match status" value="1"/>
</dbReference>
<dbReference type="InterPro" id="IPR003594">
    <property type="entry name" value="HATPase_dom"/>
</dbReference>
<evidence type="ECO:0000259" key="8">
    <source>
        <dbReference type="PROSITE" id="PS50109"/>
    </source>
</evidence>
<evidence type="ECO:0000256" key="6">
    <source>
        <dbReference type="ARBA" id="ARBA00022777"/>
    </source>
</evidence>
<sequence length="257" mass="27850">MTTLTDTSTETYIPAPSPALGTGEVHAYYESLLKGLTQRVDNYSSLIQGYGSLALMDDNVDPELATNIERMKQAGEETSRLMGRLLTLVNCPRAVRQEVHPNTFFPTLERGIRQLGDSYGTAIAISIAPGLPAINADPSRIWECLAELLRNACEASQGMSDKAVAFDVVQAKDSRGRRLDEVHAIVTNSGADIPEDVIRDVFLPFHSTKSSQAPDHFGLGLPVAAALAQSMGGHIDLMSANSTTKARLRLKTCRPHM</sequence>
<evidence type="ECO:0000256" key="4">
    <source>
        <dbReference type="ARBA" id="ARBA00022679"/>
    </source>
</evidence>
<reference evidence="9 10" key="1">
    <citation type="submission" date="2020-12" db="EMBL/GenBank/DDBJ databases">
        <title>Sulforoseuscoccus oceanibium gen. nov., sp. nov., a representative of the phylum Verrucomicrobia with special cytoplasmic membrane, and proposal of Sulforoseuscoccusaceae fam. nov.</title>
        <authorList>
            <person name="Xi F."/>
        </authorList>
    </citation>
    <scope>NUCLEOTIDE SEQUENCE [LARGE SCALE GENOMIC DNA]</scope>
    <source>
        <strain evidence="9 10">T37</strain>
    </source>
</reference>
<dbReference type="KEGG" id="soa:G3M56_001410"/>
<evidence type="ECO:0000256" key="3">
    <source>
        <dbReference type="ARBA" id="ARBA00022553"/>
    </source>
</evidence>
<dbReference type="SUPFAM" id="SSF55874">
    <property type="entry name" value="ATPase domain of HSP90 chaperone/DNA topoisomerase II/histidine kinase"/>
    <property type="match status" value="1"/>
</dbReference>
<keyword evidence="3" id="KW-0597">Phosphoprotein</keyword>
<proteinExistence type="predicted"/>
<evidence type="ECO:0000256" key="7">
    <source>
        <dbReference type="ARBA" id="ARBA00022989"/>
    </source>
</evidence>
<dbReference type="GO" id="GO:0004673">
    <property type="term" value="F:protein histidine kinase activity"/>
    <property type="evidence" value="ECO:0007669"/>
    <property type="project" value="UniProtKB-EC"/>
</dbReference>
<dbReference type="Pfam" id="PF02518">
    <property type="entry name" value="HATPase_c"/>
    <property type="match status" value="1"/>
</dbReference>
<keyword evidence="10" id="KW-1185">Reference proteome</keyword>
<accession>A0A6B3L7Z7</accession>
<gene>
    <name evidence="9" type="ORF">G3M56_001410</name>
</gene>
<name>A0A6B3L7Z7_9BACT</name>
<dbReference type="InterPro" id="IPR036890">
    <property type="entry name" value="HATPase_C_sf"/>
</dbReference>
<dbReference type="Proteomes" id="UP000475117">
    <property type="component" value="Chromosome"/>
</dbReference>
<keyword evidence="4" id="KW-0808">Transferase</keyword>
<keyword evidence="7" id="KW-0472">Membrane</keyword>
<organism evidence="9 10">
    <name type="scientific">Sulfuriroseicoccus oceanibius</name>
    <dbReference type="NCBI Taxonomy" id="2707525"/>
    <lineage>
        <taxon>Bacteria</taxon>
        <taxon>Pseudomonadati</taxon>
        <taxon>Verrucomicrobiota</taxon>
        <taxon>Verrucomicrobiia</taxon>
        <taxon>Verrucomicrobiales</taxon>
        <taxon>Verrucomicrobiaceae</taxon>
        <taxon>Sulfuriroseicoccus</taxon>
    </lineage>
</organism>
<dbReference type="RefSeq" id="WP_164363962.1">
    <property type="nucleotide sequence ID" value="NZ_CP066776.1"/>
</dbReference>
<dbReference type="InterPro" id="IPR050428">
    <property type="entry name" value="TCS_sensor_his_kinase"/>
</dbReference>
<evidence type="ECO:0000256" key="5">
    <source>
        <dbReference type="ARBA" id="ARBA00022692"/>
    </source>
</evidence>
<dbReference type="EMBL" id="CP066776">
    <property type="protein sequence ID" value="QQL45272.1"/>
    <property type="molecule type" value="Genomic_DNA"/>
</dbReference>
<evidence type="ECO:0000313" key="10">
    <source>
        <dbReference type="Proteomes" id="UP000475117"/>
    </source>
</evidence>
<dbReference type="AlphaFoldDB" id="A0A6B3L7Z7"/>
<feature type="domain" description="Histidine kinase" evidence="8">
    <location>
        <begin position="35"/>
        <end position="254"/>
    </location>
</feature>
<dbReference type="PANTHER" id="PTHR45436">
    <property type="entry name" value="SENSOR HISTIDINE KINASE YKOH"/>
    <property type="match status" value="1"/>
</dbReference>
<keyword evidence="7" id="KW-1133">Transmembrane helix</keyword>